<dbReference type="GO" id="GO:0003676">
    <property type="term" value="F:nucleic acid binding"/>
    <property type="evidence" value="ECO:0007669"/>
    <property type="project" value="InterPro"/>
</dbReference>
<dbReference type="OrthoDB" id="9782445at2"/>
<dbReference type="SUPFAM" id="SSF53335">
    <property type="entry name" value="S-adenosyl-L-methionine-dependent methyltransferases"/>
    <property type="match status" value="1"/>
</dbReference>
<evidence type="ECO:0000313" key="2">
    <source>
        <dbReference type="EMBL" id="PXY82913.1"/>
    </source>
</evidence>
<dbReference type="Pfam" id="PF07669">
    <property type="entry name" value="Eco57I"/>
    <property type="match status" value="1"/>
</dbReference>
<dbReference type="Gene3D" id="3.40.50.150">
    <property type="entry name" value="Vaccinia Virus protein VP39"/>
    <property type="match status" value="1"/>
</dbReference>
<dbReference type="InterPro" id="IPR011639">
    <property type="entry name" value="MethylTrfase_TaqI-like_dom"/>
</dbReference>
<sequence length="695" mass="79180">MAEPIYDMSVKSFIEYFYRRYPTFILKTLLCDRTTGRNIIWADNEYETLGEGYMGDDEMTVEKITGMNSGIIKPRIAKEEEKQSRRTKSRAEVFTPSWLCNEMNNDLDEAWFGRRDVFNTEIIADDGANTWTAANEPIEFPKSKGHGWHAYVEAPRLEITCGEAPFVCSRYDTVTGDELPVHERVGFLDRKLRVVTEKTKTREEWVRRALDALRATYGFEYQGDNLLIARINVLETFAEHFRDRWGSDAAQDELEQAAWIVSWNFWQMNGFTDAVPTNKMGAVTKSTLGTFETPKPEPVQSSLFDDAFSDAANEKAKKYEPKETVPLCVIYDWQNGEPFEFATLKGKATAMKKKFYAVIGNPPYQETVEGSTRARPVYNYFMDASYGVAEKTVLITPARFLFDSGLTPKAFNQRMLEDEHLKIAKYYPDGAEVFPNTDIKGGVVITYHDEKKTFKPIRRMYKDERHRSLVEKALKASDFQPLSTIVGSQGTFKYTDAFFKDNPAARKVLTKGTKDKILSAHFSDSDFARSFMDVETDGYVKVLARVEGRRVYRWIRSDYIVENGNDTLAFYKVFVAEAQGSGAYGEALSDTVIGEPGTAQTDTFLAFGKFDNVDEAHNLSKYLKTKYARALLGALKVTQHAASAVWAYVPLQNFTSASDIDWSKPVADIDHQLYKKYGLNNDEIEFIESNVKEMN</sequence>
<dbReference type="InterPro" id="IPR002052">
    <property type="entry name" value="DNA_methylase_N6_adenine_CS"/>
</dbReference>
<dbReference type="InterPro" id="IPR029063">
    <property type="entry name" value="SAM-dependent_MTases_sf"/>
</dbReference>
<dbReference type="REBASE" id="292652">
    <property type="entry name" value="Bas200ORF4200P"/>
</dbReference>
<comment type="caution">
    <text evidence="2">The sequence shown here is derived from an EMBL/GenBank/DDBJ whole genome shotgun (WGS) entry which is preliminary data.</text>
</comment>
<keyword evidence="2" id="KW-0540">Nuclease</keyword>
<dbReference type="PROSITE" id="PS00092">
    <property type="entry name" value="N6_MTASE"/>
    <property type="match status" value="1"/>
</dbReference>
<reference evidence="2 3" key="1">
    <citation type="submission" date="2018-05" db="EMBL/GenBank/DDBJ databases">
        <title>Reference genomes for bee gut microbiota database.</title>
        <authorList>
            <person name="Ellegaard K.M."/>
        </authorList>
    </citation>
    <scope>NUCLEOTIDE SEQUENCE [LARGE SCALE GENOMIC DNA]</scope>
    <source>
        <strain evidence="2 3">ESL0200</strain>
    </source>
</reference>
<evidence type="ECO:0000259" key="1">
    <source>
        <dbReference type="Pfam" id="PF07669"/>
    </source>
</evidence>
<dbReference type="GO" id="GO:0009007">
    <property type="term" value="F:site-specific DNA-methyltransferase (adenine-specific) activity"/>
    <property type="evidence" value="ECO:0007669"/>
    <property type="project" value="UniProtKB-EC"/>
</dbReference>
<dbReference type="GO" id="GO:0006304">
    <property type="term" value="P:DNA modification"/>
    <property type="evidence" value="ECO:0007669"/>
    <property type="project" value="InterPro"/>
</dbReference>
<feature type="domain" description="Type II methyltransferase M.TaqI-like" evidence="1">
    <location>
        <begin position="341"/>
        <end position="434"/>
    </location>
</feature>
<proteinExistence type="predicted"/>
<evidence type="ECO:0000313" key="3">
    <source>
        <dbReference type="Proteomes" id="UP000247744"/>
    </source>
</evidence>
<dbReference type="GO" id="GO:0004519">
    <property type="term" value="F:endonuclease activity"/>
    <property type="evidence" value="ECO:0007669"/>
    <property type="project" value="UniProtKB-KW"/>
</dbReference>
<dbReference type="EMBL" id="QGLL01000006">
    <property type="protein sequence ID" value="PXY82913.1"/>
    <property type="molecule type" value="Genomic_DNA"/>
</dbReference>
<gene>
    <name evidence="2" type="ORF">DKK75_04200</name>
</gene>
<keyword evidence="2" id="KW-0378">Hydrolase</keyword>
<dbReference type="AlphaFoldDB" id="A0A318M900"/>
<accession>A0A318M900</accession>
<protein>
    <submittedName>
        <fullName evidence="2">Type II restriction endonuclease subunit R</fullName>
    </submittedName>
</protein>
<dbReference type="GO" id="GO:0032259">
    <property type="term" value="P:methylation"/>
    <property type="evidence" value="ECO:0007669"/>
    <property type="project" value="InterPro"/>
</dbReference>
<organism evidence="2 3">
    <name type="scientific">Bifidobacterium asteroides</name>
    <dbReference type="NCBI Taxonomy" id="1684"/>
    <lineage>
        <taxon>Bacteria</taxon>
        <taxon>Bacillati</taxon>
        <taxon>Actinomycetota</taxon>
        <taxon>Actinomycetes</taxon>
        <taxon>Bifidobacteriales</taxon>
        <taxon>Bifidobacteriaceae</taxon>
        <taxon>Bifidobacterium</taxon>
    </lineage>
</organism>
<dbReference type="Proteomes" id="UP000247744">
    <property type="component" value="Unassembled WGS sequence"/>
</dbReference>
<keyword evidence="2" id="KW-0255">Endonuclease</keyword>
<name>A0A318M900_9BIFI</name>
<dbReference type="RefSeq" id="WP_110452184.1">
    <property type="nucleotide sequence ID" value="NZ_QGLL01000006.1"/>
</dbReference>